<comment type="caution">
    <text evidence="1">The sequence shown here is derived from an EMBL/GenBank/DDBJ whole genome shotgun (WGS) entry which is preliminary data.</text>
</comment>
<name>A0A7W5ANJ5_9ACTN</name>
<dbReference type="EMBL" id="JACHXF010000017">
    <property type="protein sequence ID" value="MBB3099109.1"/>
    <property type="molecule type" value="Genomic_DNA"/>
</dbReference>
<keyword evidence="2" id="KW-1185">Reference proteome</keyword>
<proteinExistence type="predicted"/>
<sequence length="118" mass="13473">MALREHTCWSLHCDRCDTDYWDDGIPHFDSRQEALDYVKDSWLIVGDTMLCTHCADKAGCESLGHQVGDWTDNTHATGITYRHRACHCRARSEWDPPSEHVLTLIDAARVVNDADTKE</sequence>
<dbReference type="Proteomes" id="UP000590749">
    <property type="component" value="Unassembled WGS sequence"/>
</dbReference>
<accession>A0A7W5ANJ5</accession>
<dbReference type="RefSeq" id="WP_183225184.1">
    <property type="nucleotide sequence ID" value="NZ_BMPW01000020.1"/>
</dbReference>
<protein>
    <submittedName>
        <fullName evidence="1">Uncharacterized protein</fullName>
    </submittedName>
</protein>
<organism evidence="1 2">
    <name type="scientific">Actinoplanes campanulatus</name>
    <dbReference type="NCBI Taxonomy" id="113559"/>
    <lineage>
        <taxon>Bacteria</taxon>
        <taxon>Bacillati</taxon>
        <taxon>Actinomycetota</taxon>
        <taxon>Actinomycetes</taxon>
        <taxon>Micromonosporales</taxon>
        <taxon>Micromonosporaceae</taxon>
        <taxon>Actinoplanes</taxon>
    </lineage>
</organism>
<reference evidence="1 2" key="1">
    <citation type="submission" date="2020-08" db="EMBL/GenBank/DDBJ databases">
        <title>Genomic Encyclopedia of Type Strains, Phase III (KMG-III): the genomes of soil and plant-associated and newly described type strains.</title>
        <authorList>
            <person name="Whitman W."/>
        </authorList>
    </citation>
    <scope>NUCLEOTIDE SEQUENCE [LARGE SCALE GENOMIC DNA]</scope>
    <source>
        <strain evidence="1 2">CECT 3287</strain>
    </source>
</reference>
<evidence type="ECO:0000313" key="2">
    <source>
        <dbReference type="Proteomes" id="UP000590749"/>
    </source>
</evidence>
<evidence type="ECO:0000313" key="1">
    <source>
        <dbReference type="EMBL" id="MBB3099109.1"/>
    </source>
</evidence>
<gene>
    <name evidence="1" type="ORF">FHR83_006815</name>
</gene>
<dbReference type="AlphaFoldDB" id="A0A7W5ANJ5"/>